<dbReference type="Gene3D" id="2.60.120.560">
    <property type="entry name" value="Exo-inulinase, domain 1"/>
    <property type="match status" value="1"/>
</dbReference>
<name>A0A927APA6_9BACT</name>
<feature type="coiled-coil region" evidence="1">
    <location>
        <begin position="33"/>
        <end position="60"/>
    </location>
</feature>
<evidence type="ECO:0000313" key="2">
    <source>
        <dbReference type="EMBL" id="MBD2703709.1"/>
    </source>
</evidence>
<sequence length="254" mass="28539">MKIFVITLLVIIALGYLFVKWANKPENVEALQKKRASEAIQKIEDEKKQAALLIEQAAARKEIERKKGLLKLVIDENFASNRFEKLAFNDGNISYFKFGKNEFEFSGLLTKGQNAQNYFISSSGDFGDFVAETQIAIWGTDCHAGIFWDGQPNGTKNPSRYQVAYSSPNRLYVEAGEEESYNLGGLIASENIQLLRVERFGKILTISVNGRVLFDEFLETAGKGKVGLFIGHRGGIRDNTESISIAIKHFKVWQ</sequence>
<gene>
    <name evidence="2" type="ORF">IC229_23895</name>
</gene>
<evidence type="ECO:0000256" key="1">
    <source>
        <dbReference type="SAM" id="Coils"/>
    </source>
</evidence>
<keyword evidence="1" id="KW-0175">Coiled coil</keyword>
<comment type="caution">
    <text evidence="2">The sequence shown here is derived from an EMBL/GenBank/DDBJ whole genome shotgun (WGS) entry which is preliminary data.</text>
</comment>
<dbReference type="Proteomes" id="UP000598820">
    <property type="component" value="Unassembled WGS sequence"/>
</dbReference>
<organism evidence="2 3">
    <name type="scientific">Spirosoma profusum</name>
    <dbReference type="NCBI Taxonomy" id="2771354"/>
    <lineage>
        <taxon>Bacteria</taxon>
        <taxon>Pseudomonadati</taxon>
        <taxon>Bacteroidota</taxon>
        <taxon>Cytophagia</taxon>
        <taxon>Cytophagales</taxon>
        <taxon>Cytophagaceae</taxon>
        <taxon>Spirosoma</taxon>
    </lineage>
</organism>
<reference evidence="2" key="1">
    <citation type="submission" date="2020-09" db="EMBL/GenBank/DDBJ databases">
        <authorList>
            <person name="Kim M.K."/>
        </authorList>
    </citation>
    <scope>NUCLEOTIDE SEQUENCE</scope>
    <source>
        <strain evidence="2">BT702</strain>
    </source>
</reference>
<keyword evidence="3" id="KW-1185">Reference proteome</keyword>
<evidence type="ECO:0000313" key="3">
    <source>
        <dbReference type="Proteomes" id="UP000598820"/>
    </source>
</evidence>
<dbReference type="EMBL" id="JACWZY010000024">
    <property type="protein sequence ID" value="MBD2703709.1"/>
    <property type="molecule type" value="Genomic_DNA"/>
</dbReference>
<protein>
    <submittedName>
        <fullName evidence="2">Uncharacterized protein</fullName>
    </submittedName>
</protein>
<dbReference type="RefSeq" id="WP_190889592.1">
    <property type="nucleotide sequence ID" value="NZ_JACWZY010000024.1"/>
</dbReference>
<accession>A0A927APA6</accession>
<proteinExistence type="predicted"/>
<dbReference type="AlphaFoldDB" id="A0A927APA6"/>